<dbReference type="EMBL" id="OZ035828">
    <property type="protein sequence ID" value="CAL1609818.1"/>
    <property type="molecule type" value="Genomic_DNA"/>
</dbReference>
<dbReference type="Gene3D" id="3.30.1490.20">
    <property type="entry name" value="ATP-grasp fold, A domain"/>
    <property type="match status" value="1"/>
</dbReference>
<evidence type="ECO:0000256" key="2">
    <source>
        <dbReference type="ARBA" id="ARBA00005064"/>
    </source>
</evidence>
<keyword evidence="11" id="KW-1185">Reference proteome</keyword>
<sequence length="553" mass="62964">MNVCSVFQPFCRLYECVTSVFQPFCRLYECVTSVFQPFCRLYECVTSVFQPFCRLYECVTSVFQPFCRLYECVTSVFQPFCRLYECVTSVFQPFCRLYECVTSVFQPFCRLYECVTSVFQPFCRLYECVTSVFQPFCRLYECPFCRLYECVTSVFQPFCRLYECVTSVFQPFCRLYECVTSVFQPFCRLYECVTSVFQPFCRLYECVTSVFQPFCRLYECVTSVFQPFCRLYECVTSVFQPFCRLYECVTSVFQPFCRLYDCVTSVFQPFCRFPSVVGELANKMLGFNLTTKQTPKEGVKVKTVMVAEALDISRETYFAILMDRSCNGPVMVGSPQGGVDIEEVAAQTPELIFKEVIDIFQGVQDEQALRMAANLGFKGPLQRQAADQIKNLYDLFLKVDATQVEVNPFGETPQGQVVCFDAKINFDDNAKFRQKAVFAMDDMSESDPTETHAAKWDLKYIGLDGNIACFVNGAGLAMATCDIIDLHGGKPANFLDLGGGVKERQVYEAFKLLTADPKERFVIATPGSHHGARGSSQRSGRAFGSHNEAAACD</sequence>
<dbReference type="AlphaFoldDB" id="A0AAV2M8X6"/>
<feature type="domain" description="ATP-grasp fold succinyl-CoA synthetase-type" evidence="9">
    <location>
        <begin position="276"/>
        <end position="409"/>
    </location>
</feature>
<comment type="cofactor">
    <cofactor evidence="1">
        <name>Mg(2+)</name>
        <dbReference type="ChEBI" id="CHEBI:18420"/>
    </cofactor>
</comment>
<dbReference type="Pfam" id="PF08442">
    <property type="entry name" value="ATP-grasp_2"/>
    <property type="match status" value="1"/>
</dbReference>
<dbReference type="GO" id="GO:0042709">
    <property type="term" value="C:succinate-CoA ligase complex"/>
    <property type="evidence" value="ECO:0007669"/>
    <property type="project" value="TreeGrafter"/>
</dbReference>
<accession>A0AAV2M8X6</accession>
<proteinExistence type="predicted"/>
<dbReference type="Gene3D" id="3.30.470.20">
    <property type="entry name" value="ATP-grasp fold, B domain"/>
    <property type="match status" value="1"/>
</dbReference>
<feature type="region of interest" description="Disordered" evidence="7">
    <location>
        <begin position="526"/>
        <end position="553"/>
    </location>
</feature>
<dbReference type="GO" id="GO:0005524">
    <property type="term" value="F:ATP binding"/>
    <property type="evidence" value="ECO:0007669"/>
    <property type="project" value="InterPro"/>
</dbReference>
<dbReference type="GO" id="GO:0005739">
    <property type="term" value="C:mitochondrion"/>
    <property type="evidence" value="ECO:0007669"/>
    <property type="project" value="TreeGrafter"/>
</dbReference>
<feature type="domain" description="ATP-citrate synthase/succinyl-CoA ligase C-terminal" evidence="8">
    <location>
        <begin position="471"/>
        <end position="522"/>
    </location>
</feature>
<comment type="pathway">
    <text evidence="2">Carbohydrate metabolism; tricarboxylic acid cycle; succinate from succinyl-CoA (ligase route): step 1/1.</text>
</comment>
<evidence type="ECO:0000256" key="5">
    <source>
        <dbReference type="ARBA" id="ARBA00022741"/>
    </source>
</evidence>
<keyword evidence="4" id="KW-0479">Metal-binding</keyword>
<dbReference type="PANTHER" id="PTHR11815:SF10">
    <property type="entry name" value="SUCCINATE--COA LIGASE [GDP-FORMING] SUBUNIT BETA, MITOCHONDRIAL"/>
    <property type="match status" value="1"/>
</dbReference>
<dbReference type="Gene3D" id="3.40.50.261">
    <property type="entry name" value="Succinyl-CoA synthetase domains"/>
    <property type="match status" value="1"/>
</dbReference>
<dbReference type="PROSITE" id="PS01217">
    <property type="entry name" value="SUCCINYL_COA_LIG_3"/>
    <property type="match status" value="1"/>
</dbReference>
<evidence type="ECO:0000313" key="10">
    <source>
        <dbReference type="EMBL" id="CAL1609818.1"/>
    </source>
</evidence>
<keyword evidence="3" id="KW-0436">Ligase</keyword>
<dbReference type="Pfam" id="PF00549">
    <property type="entry name" value="Ligase_CoA"/>
    <property type="match status" value="1"/>
</dbReference>
<evidence type="ECO:0000256" key="3">
    <source>
        <dbReference type="ARBA" id="ARBA00022598"/>
    </source>
</evidence>
<evidence type="ECO:0000256" key="7">
    <source>
        <dbReference type="SAM" id="MobiDB-lite"/>
    </source>
</evidence>
<dbReference type="FunFam" id="3.30.470.20:FF:000002">
    <property type="entry name" value="Succinate--CoA ligase [ADP-forming] subunit beta"/>
    <property type="match status" value="1"/>
</dbReference>
<evidence type="ECO:0000256" key="4">
    <source>
        <dbReference type="ARBA" id="ARBA00022723"/>
    </source>
</evidence>
<dbReference type="InterPro" id="IPR013815">
    <property type="entry name" value="ATP_grasp_subdomain_1"/>
</dbReference>
<organism evidence="10 11">
    <name type="scientific">Knipowitschia caucasica</name>
    <name type="common">Caucasian dwarf goby</name>
    <name type="synonym">Pomatoschistus caucasicus</name>
    <dbReference type="NCBI Taxonomy" id="637954"/>
    <lineage>
        <taxon>Eukaryota</taxon>
        <taxon>Metazoa</taxon>
        <taxon>Chordata</taxon>
        <taxon>Craniata</taxon>
        <taxon>Vertebrata</taxon>
        <taxon>Euteleostomi</taxon>
        <taxon>Actinopterygii</taxon>
        <taxon>Neopterygii</taxon>
        <taxon>Teleostei</taxon>
        <taxon>Neoteleostei</taxon>
        <taxon>Acanthomorphata</taxon>
        <taxon>Gobiaria</taxon>
        <taxon>Gobiiformes</taxon>
        <taxon>Gobioidei</taxon>
        <taxon>Gobiidae</taxon>
        <taxon>Gobiinae</taxon>
        <taxon>Knipowitschia</taxon>
    </lineage>
</organism>
<dbReference type="SUPFAM" id="SSF52210">
    <property type="entry name" value="Succinyl-CoA synthetase domains"/>
    <property type="match status" value="1"/>
</dbReference>
<evidence type="ECO:0000256" key="1">
    <source>
        <dbReference type="ARBA" id="ARBA00001946"/>
    </source>
</evidence>
<reference evidence="10 11" key="1">
    <citation type="submission" date="2024-04" db="EMBL/GenBank/DDBJ databases">
        <authorList>
            <person name="Waldvogel A.-M."/>
            <person name="Schoenle A."/>
        </authorList>
    </citation>
    <scope>NUCLEOTIDE SEQUENCE [LARGE SCALE GENOMIC DNA]</scope>
</reference>
<dbReference type="InterPro" id="IPR016102">
    <property type="entry name" value="Succinyl-CoA_synth-like"/>
</dbReference>
<evidence type="ECO:0000256" key="6">
    <source>
        <dbReference type="ARBA" id="ARBA00022842"/>
    </source>
</evidence>
<dbReference type="Proteomes" id="UP001497482">
    <property type="component" value="Chromosome 6"/>
</dbReference>
<keyword evidence="5" id="KW-0547">Nucleotide-binding</keyword>
<dbReference type="SUPFAM" id="SSF56059">
    <property type="entry name" value="Glutathione synthetase ATP-binding domain-like"/>
    <property type="match status" value="1"/>
</dbReference>
<evidence type="ECO:0000313" key="11">
    <source>
        <dbReference type="Proteomes" id="UP001497482"/>
    </source>
</evidence>
<name>A0AAV2M8X6_KNICA</name>
<dbReference type="GO" id="GO:0004776">
    <property type="term" value="F:succinate-CoA ligase (GDP-forming) activity"/>
    <property type="evidence" value="ECO:0007669"/>
    <property type="project" value="TreeGrafter"/>
</dbReference>
<dbReference type="GO" id="GO:0006104">
    <property type="term" value="P:succinyl-CoA metabolic process"/>
    <property type="evidence" value="ECO:0007669"/>
    <property type="project" value="TreeGrafter"/>
</dbReference>
<dbReference type="PANTHER" id="PTHR11815">
    <property type="entry name" value="SUCCINYL-COA SYNTHETASE BETA CHAIN"/>
    <property type="match status" value="1"/>
</dbReference>
<dbReference type="InterPro" id="IPR013650">
    <property type="entry name" value="ATP-grasp_succ-CoA_synth-type"/>
</dbReference>
<keyword evidence="6" id="KW-0460">Magnesium</keyword>
<gene>
    <name evidence="10" type="ORF">KC01_LOCUS36502</name>
</gene>
<evidence type="ECO:0000259" key="9">
    <source>
        <dbReference type="Pfam" id="PF08442"/>
    </source>
</evidence>
<evidence type="ECO:0000259" key="8">
    <source>
        <dbReference type="Pfam" id="PF00549"/>
    </source>
</evidence>
<dbReference type="InterPro" id="IPR005811">
    <property type="entry name" value="SUCC_ACL_C"/>
</dbReference>
<protein>
    <submittedName>
        <fullName evidence="10">Uncharacterized protein</fullName>
    </submittedName>
</protein>
<dbReference type="GO" id="GO:0006099">
    <property type="term" value="P:tricarboxylic acid cycle"/>
    <property type="evidence" value="ECO:0007669"/>
    <property type="project" value="TreeGrafter"/>
</dbReference>
<dbReference type="InterPro" id="IPR017866">
    <property type="entry name" value="Succ-CoA_synthase_bsu_CS"/>
</dbReference>
<dbReference type="GO" id="GO:0046872">
    <property type="term" value="F:metal ion binding"/>
    <property type="evidence" value="ECO:0007669"/>
    <property type="project" value="UniProtKB-KW"/>
</dbReference>